<comment type="caution">
    <text evidence="1">The sequence shown here is derived from an EMBL/GenBank/DDBJ whole genome shotgun (WGS) entry which is preliminary data.</text>
</comment>
<keyword evidence="2" id="KW-1185">Reference proteome</keyword>
<evidence type="ECO:0000313" key="1">
    <source>
        <dbReference type="EMBL" id="CAD8126431.1"/>
    </source>
</evidence>
<name>A0A8S1RDT2_9CILI</name>
<protein>
    <submittedName>
        <fullName evidence="1">Uncharacterized protein</fullName>
    </submittedName>
</protein>
<sequence>MSKKLELQTKIKSLEEYIQTSHRQIISPTDNTCRILKIYFKQYFSFKFNPYFNC</sequence>
<proteinExistence type="predicted"/>
<dbReference type="AlphaFoldDB" id="A0A8S1RDT2"/>
<evidence type="ECO:0000313" key="2">
    <source>
        <dbReference type="Proteomes" id="UP000692954"/>
    </source>
</evidence>
<dbReference type="Proteomes" id="UP000692954">
    <property type="component" value="Unassembled WGS sequence"/>
</dbReference>
<gene>
    <name evidence="1" type="ORF">PSON_ATCC_30995.1.T1670067</name>
</gene>
<accession>A0A8S1RDT2</accession>
<dbReference type="EMBL" id="CAJJDN010000167">
    <property type="protein sequence ID" value="CAD8126431.1"/>
    <property type="molecule type" value="Genomic_DNA"/>
</dbReference>
<organism evidence="1 2">
    <name type="scientific">Paramecium sonneborni</name>
    <dbReference type="NCBI Taxonomy" id="65129"/>
    <lineage>
        <taxon>Eukaryota</taxon>
        <taxon>Sar</taxon>
        <taxon>Alveolata</taxon>
        <taxon>Ciliophora</taxon>
        <taxon>Intramacronucleata</taxon>
        <taxon>Oligohymenophorea</taxon>
        <taxon>Peniculida</taxon>
        <taxon>Parameciidae</taxon>
        <taxon>Paramecium</taxon>
    </lineage>
</organism>
<reference evidence="1" key="1">
    <citation type="submission" date="2021-01" db="EMBL/GenBank/DDBJ databases">
        <authorList>
            <consortium name="Genoscope - CEA"/>
            <person name="William W."/>
        </authorList>
    </citation>
    <scope>NUCLEOTIDE SEQUENCE</scope>
</reference>